<accession>A0ABW4E8Q0</accession>
<sequence>MKLIATTDQQLRSGNWLRWLILGIFLVNALIWAWQIPYNGGPDEKMRYLLPLYLYHHGQLPFGTQDAVTYQLGNWSYAYYPQWLGPIFSAVSMKLMSGFSTTAHALLFAARLVSVLAGAICLWLCGTLSTYLARSAAVGGLVMAVIGFLPQYLFLASYVNNDILSVLGVAMIITVIVCRQWRWRDCLLFAGGIVVCALSYLNAYGYILAAVVFFIGHGLIAIQKGCWTWKQFVAKAGMITVLCAILVVPFYVRNLLAYGDLFGLQAFHAAYMRWLAKGGAVLQHRYPGTLGQLLMDPVFYLKLRLSSIGRFGYLSVTMSAWVYRLYSLLWGGLFIGALVGWVRVGYQAAQQKNLWCRIRANYLEAGCIGLGSLITLALYFYYCLETDYQVQGRYLVTLLIPIAAVIAVGWGQVFKDTAVRRQMWLITPVTMALAAGAVGIYHWYITQI</sequence>
<dbReference type="RefSeq" id="WP_125751149.1">
    <property type="nucleotide sequence ID" value="NZ_JBHTON010000029.1"/>
</dbReference>
<proteinExistence type="predicted"/>
<keyword evidence="10" id="KW-1185">Reference proteome</keyword>
<feature type="transmembrane region" description="Helical" evidence="8">
    <location>
        <begin position="16"/>
        <end position="36"/>
    </location>
</feature>
<feature type="transmembrane region" description="Helical" evidence="8">
    <location>
        <begin position="158"/>
        <end position="178"/>
    </location>
</feature>
<gene>
    <name evidence="9" type="ORF">ACFQ5J_09625</name>
</gene>
<organism evidence="9 10">
    <name type="scientific">Lacticaseibacillus baoqingensis</name>
    <dbReference type="NCBI Taxonomy" id="2486013"/>
    <lineage>
        <taxon>Bacteria</taxon>
        <taxon>Bacillati</taxon>
        <taxon>Bacillota</taxon>
        <taxon>Bacilli</taxon>
        <taxon>Lactobacillales</taxon>
        <taxon>Lactobacillaceae</taxon>
        <taxon>Lacticaseibacillus</taxon>
    </lineage>
</organism>
<keyword evidence="2" id="KW-1003">Cell membrane</keyword>
<keyword evidence="5 8" id="KW-0812">Transmembrane</keyword>
<dbReference type="Proteomes" id="UP001597252">
    <property type="component" value="Unassembled WGS sequence"/>
</dbReference>
<keyword evidence="4" id="KW-0808">Transferase</keyword>
<feature type="transmembrane region" description="Helical" evidence="8">
    <location>
        <begin position="394"/>
        <end position="411"/>
    </location>
</feature>
<feature type="transmembrane region" description="Helical" evidence="8">
    <location>
        <begin position="131"/>
        <end position="152"/>
    </location>
</feature>
<keyword evidence="7 8" id="KW-0472">Membrane</keyword>
<dbReference type="PANTHER" id="PTHR33908:SF11">
    <property type="entry name" value="MEMBRANE PROTEIN"/>
    <property type="match status" value="1"/>
</dbReference>
<protein>
    <recommendedName>
        <fullName evidence="11">Glycosyltransferase RgtA/B/C/D-like domain-containing protein</fullName>
    </recommendedName>
</protein>
<evidence type="ECO:0000256" key="1">
    <source>
        <dbReference type="ARBA" id="ARBA00004651"/>
    </source>
</evidence>
<feature type="transmembrane region" description="Helical" evidence="8">
    <location>
        <begin position="362"/>
        <end position="382"/>
    </location>
</feature>
<evidence type="ECO:0000256" key="5">
    <source>
        <dbReference type="ARBA" id="ARBA00022692"/>
    </source>
</evidence>
<keyword evidence="3" id="KW-0328">Glycosyltransferase</keyword>
<comment type="subcellular location">
    <subcellularLocation>
        <location evidence="1">Cell membrane</location>
        <topology evidence="1">Multi-pass membrane protein</topology>
    </subcellularLocation>
</comment>
<evidence type="ECO:0000256" key="3">
    <source>
        <dbReference type="ARBA" id="ARBA00022676"/>
    </source>
</evidence>
<evidence type="ECO:0000313" key="10">
    <source>
        <dbReference type="Proteomes" id="UP001597252"/>
    </source>
</evidence>
<dbReference type="InterPro" id="IPR050297">
    <property type="entry name" value="LipidA_mod_glycosyltrf_83"/>
</dbReference>
<comment type="caution">
    <text evidence="9">The sequence shown here is derived from an EMBL/GenBank/DDBJ whole genome shotgun (WGS) entry which is preliminary data.</text>
</comment>
<evidence type="ECO:0000256" key="4">
    <source>
        <dbReference type="ARBA" id="ARBA00022679"/>
    </source>
</evidence>
<keyword evidence="6 8" id="KW-1133">Transmembrane helix</keyword>
<evidence type="ECO:0000256" key="2">
    <source>
        <dbReference type="ARBA" id="ARBA00022475"/>
    </source>
</evidence>
<dbReference type="EMBL" id="JBHTON010000029">
    <property type="protein sequence ID" value="MFD1485488.1"/>
    <property type="molecule type" value="Genomic_DNA"/>
</dbReference>
<evidence type="ECO:0000256" key="8">
    <source>
        <dbReference type="SAM" id="Phobius"/>
    </source>
</evidence>
<evidence type="ECO:0000256" key="7">
    <source>
        <dbReference type="ARBA" id="ARBA00023136"/>
    </source>
</evidence>
<feature type="transmembrane region" description="Helical" evidence="8">
    <location>
        <begin position="103"/>
        <end position="124"/>
    </location>
</feature>
<feature type="transmembrane region" description="Helical" evidence="8">
    <location>
        <begin position="232"/>
        <end position="252"/>
    </location>
</feature>
<evidence type="ECO:0000313" key="9">
    <source>
        <dbReference type="EMBL" id="MFD1485488.1"/>
    </source>
</evidence>
<feature type="transmembrane region" description="Helical" evidence="8">
    <location>
        <begin position="185"/>
        <end position="201"/>
    </location>
</feature>
<dbReference type="PANTHER" id="PTHR33908">
    <property type="entry name" value="MANNOSYLTRANSFERASE YKCB-RELATED"/>
    <property type="match status" value="1"/>
</dbReference>
<feature type="transmembrane region" description="Helical" evidence="8">
    <location>
        <begin position="423"/>
        <end position="445"/>
    </location>
</feature>
<name>A0ABW4E8Q0_9LACO</name>
<reference evidence="10" key="1">
    <citation type="journal article" date="2019" name="Int. J. Syst. Evol. Microbiol.">
        <title>The Global Catalogue of Microorganisms (GCM) 10K type strain sequencing project: providing services to taxonomists for standard genome sequencing and annotation.</title>
        <authorList>
            <consortium name="The Broad Institute Genomics Platform"/>
            <consortium name="The Broad Institute Genome Sequencing Center for Infectious Disease"/>
            <person name="Wu L."/>
            <person name="Ma J."/>
        </authorList>
    </citation>
    <scope>NUCLEOTIDE SEQUENCE [LARGE SCALE GENOMIC DNA]</scope>
    <source>
        <strain evidence="10">CCM 8903</strain>
    </source>
</reference>
<evidence type="ECO:0000256" key="6">
    <source>
        <dbReference type="ARBA" id="ARBA00022989"/>
    </source>
</evidence>
<feature type="transmembrane region" description="Helical" evidence="8">
    <location>
        <begin position="321"/>
        <end position="342"/>
    </location>
</feature>
<evidence type="ECO:0008006" key="11">
    <source>
        <dbReference type="Google" id="ProtNLM"/>
    </source>
</evidence>